<reference evidence="2" key="2">
    <citation type="submission" date="2021-04" db="EMBL/GenBank/DDBJ databases">
        <authorList>
            <person name="Podell S."/>
        </authorList>
    </citation>
    <scope>NUCLEOTIDE SEQUENCE</scope>
    <source>
        <strain evidence="2">Hildebrandi</strain>
    </source>
</reference>
<feature type="region of interest" description="Disordered" evidence="1">
    <location>
        <begin position="151"/>
        <end position="184"/>
    </location>
</feature>
<dbReference type="EMBL" id="JAGRRH010000017">
    <property type="protein sequence ID" value="KAG7352236.1"/>
    <property type="molecule type" value="Genomic_DNA"/>
</dbReference>
<sequence length="333" mass="37288">MTPQPNASVMMNSLPHTMLRALITASASFSLLSSSAAFTMMPPMASRIPVTVLKYQSSAYIYNDNTSDFHWGENQLHNQQQQWQYWEPSENRIQGIFLGEEEDKVEQGYQNLASVSNIFPPSLSSSWSTPTASWPTSHSYIRPEIYSPTTASLSSSAGTHQSFSSHHSTATMLPSSPTYSSNNYHSPHEKTTGMVRASTATYSSFNEPKNSYVSPSLPRTTFYSPPLEQETTGMFVAATSNTPAFVPQIYAASRFPTSTTTTMTRPHSSMANQSYDTTTSDGSMIYASRLFQPEVRNNAAERWHQRQQRLTSSAVERQERMLTMNAFDHIRYL</sequence>
<protein>
    <submittedName>
        <fullName evidence="2">Uncharacterized protein</fullName>
    </submittedName>
</protein>
<comment type="caution">
    <text evidence="2">The sequence shown here is derived from an EMBL/GenBank/DDBJ whole genome shotgun (WGS) entry which is preliminary data.</text>
</comment>
<organism evidence="2 3">
    <name type="scientific">Nitzschia inconspicua</name>
    <dbReference type="NCBI Taxonomy" id="303405"/>
    <lineage>
        <taxon>Eukaryota</taxon>
        <taxon>Sar</taxon>
        <taxon>Stramenopiles</taxon>
        <taxon>Ochrophyta</taxon>
        <taxon>Bacillariophyta</taxon>
        <taxon>Bacillariophyceae</taxon>
        <taxon>Bacillariophycidae</taxon>
        <taxon>Bacillariales</taxon>
        <taxon>Bacillariaceae</taxon>
        <taxon>Nitzschia</taxon>
    </lineage>
</organism>
<proteinExistence type="predicted"/>
<evidence type="ECO:0000313" key="3">
    <source>
        <dbReference type="Proteomes" id="UP000693970"/>
    </source>
</evidence>
<gene>
    <name evidence="2" type="ORF">IV203_008284</name>
</gene>
<dbReference type="AlphaFoldDB" id="A0A9K3KYW5"/>
<evidence type="ECO:0000256" key="1">
    <source>
        <dbReference type="SAM" id="MobiDB-lite"/>
    </source>
</evidence>
<reference evidence="2" key="1">
    <citation type="journal article" date="2021" name="Sci. Rep.">
        <title>Diploid genomic architecture of Nitzschia inconspicua, an elite biomass production diatom.</title>
        <authorList>
            <person name="Oliver A."/>
            <person name="Podell S."/>
            <person name="Pinowska A."/>
            <person name="Traller J.C."/>
            <person name="Smith S.R."/>
            <person name="McClure R."/>
            <person name="Beliaev A."/>
            <person name="Bohutskyi P."/>
            <person name="Hill E.A."/>
            <person name="Rabines A."/>
            <person name="Zheng H."/>
            <person name="Allen L.Z."/>
            <person name="Kuo A."/>
            <person name="Grigoriev I.V."/>
            <person name="Allen A.E."/>
            <person name="Hazlebeck D."/>
            <person name="Allen E.E."/>
        </authorList>
    </citation>
    <scope>NUCLEOTIDE SEQUENCE</scope>
    <source>
        <strain evidence="2">Hildebrandi</strain>
    </source>
</reference>
<accession>A0A9K3KYW5</accession>
<name>A0A9K3KYW5_9STRA</name>
<evidence type="ECO:0000313" key="2">
    <source>
        <dbReference type="EMBL" id="KAG7352236.1"/>
    </source>
</evidence>
<keyword evidence="3" id="KW-1185">Reference proteome</keyword>
<dbReference type="Proteomes" id="UP000693970">
    <property type="component" value="Unassembled WGS sequence"/>
</dbReference>